<keyword evidence="1" id="KW-0472">Membrane</keyword>
<keyword evidence="1" id="KW-1133">Transmembrane helix</keyword>
<dbReference type="EMBL" id="JNHN01000179">
    <property type="protein sequence ID" value="KDS48879.1"/>
    <property type="molecule type" value="Genomic_DNA"/>
</dbReference>
<reference evidence="2 3" key="1">
    <citation type="submission" date="2014-04" db="EMBL/GenBank/DDBJ databases">
        <authorList>
            <person name="Sears C."/>
            <person name="Carroll K."/>
            <person name="Sack B.R."/>
            <person name="Qadri F."/>
            <person name="Myers L.L."/>
            <person name="Chung G.-T."/>
            <person name="Escheverria P."/>
            <person name="Fraser C.M."/>
            <person name="Sadzewicz L."/>
            <person name="Shefchek K.A."/>
            <person name="Tallon L."/>
            <person name="Das S.P."/>
            <person name="Daugherty S."/>
            <person name="Mongodin E.F."/>
        </authorList>
    </citation>
    <scope>NUCLEOTIDE SEQUENCE [LARGE SCALE GENOMIC DNA]</scope>
    <source>
        <strain evidence="2 3">3978 T3 ii</strain>
    </source>
</reference>
<keyword evidence="1" id="KW-0812">Transmembrane</keyword>
<accession>A0A078RWS9</accession>
<dbReference type="AlphaFoldDB" id="A0A078RWS9"/>
<feature type="transmembrane region" description="Helical" evidence="1">
    <location>
        <begin position="29"/>
        <end position="50"/>
    </location>
</feature>
<feature type="transmembrane region" description="Helical" evidence="1">
    <location>
        <begin position="211"/>
        <end position="231"/>
    </location>
</feature>
<dbReference type="Proteomes" id="UP000028013">
    <property type="component" value="Unassembled WGS sequence"/>
</dbReference>
<feature type="transmembrane region" description="Helical" evidence="1">
    <location>
        <begin position="243"/>
        <end position="264"/>
    </location>
</feature>
<protein>
    <submittedName>
        <fullName evidence="2">Putative membrane protein</fullName>
    </submittedName>
</protein>
<organism evidence="2 3">
    <name type="scientific">Bacteroides uniformis str. 3978 T3 ii</name>
    <dbReference type="NCBI Taxonomy" id="1339349"/>
    <lineage>
        <taxon>Bacteria</taxon>
        <taxon>Pseudomonadati</taxon>
        <taxon>Bacteroidota</taxon>
        <taxon>Bacteroidia</taxon>
        <taxon>Bacteroidales</taxon>
        <taxon>Bacteroidaceae</taxon>
        <taxon>Bacteroides</taxon>
    </lineage>
</organism>
<feature type="transmembrane region" description="Helical" evidence="1">
    <location>
        <begin position="121"/>
        <end position="139"/>
    </location>
</feature>
<proteinExistence type="predicted"/>
<dbReference type="PATRIC" id="fig|1339349.3.peg.3680"/>
<feature type="transmembrane region" description="Helical" evidence="1">
    <location>
        <begin position="6"/>
        <end position="22"/>
    </location>
</feature>
<evidence type="ECO:0000313" key="2">
    <source>
        <dbReference type="EMBL" id="KDS48879.1"/>
    </source>
</evidence>
<name>A0A078RWS9_BACUN</name>
<comment type="caution">
    <text evidence="2">The sequence shown here is derived from an EMBL/GenBank/DDBJ whole genome shotgun (WGS) entry which is preliminary data.</text>
</comment>
<evidence type="ECO:0000256" key="1">
    <source>
        <dbReference type="SAM" id="Phobius"/>
    </source>
</evidence>
<evidence type="ECO:0000313" key="3">
    <source>
        <dbReference type="Proteomes" id="UP000028013"/>
    </source>
</evidence>
<feature type="transmembrane region" description="Helical" evidence="1">
    <location>
        <begin position="70"/>
        <end position="89"/>
    </location>
</feature>
<feature type="transmembrane region" description="Helical" evidence="1">
    <location>
        <begin position="178"/>
        <end position="199"/>
    </location>
</feature>
<sequence>MPCSFLCIAVNLFVLISGYWSIRLTVKNVLNLYFLCLFYNLLAFVVLSYTESNSIKDLVKCFFITKTDNWFFPTYFWLMFFAPICNFCIQSMEINKLRIVVGLLVFLNVFSGYFAGFNANANGYTVQHLILIYMIGGYIQRDAIELKSKICIFGYVLIAVINALLCFFFVKYTHLNGMYFFGYNNPLVIVESVLVFLFFKNIQFQSKSVNSLAKTVVAVLLIQDVVLRNIMVENLKSRLQDSYLSFLSHASLWLIFFFVAAYVIEQIRRRIANRIIEQIIGVLPKKISKIQL</sequence>
<feature type="transmembrane region" description="Helical" evidence="1">
    <location>
        <begin position="96"/>
        <end position="115"/>
    </location>
</feature>
<gene>
    <name evidence="2" type="ORF">M094_2570</name>
</gene>
<feature type="transmembrane region" description="Helical" evidence="1">
    <location>
        <begin position="151"/>
        <end position="172"/>
    </location>
</feature>